<proteinExistence type="predicted"/>
<accession>A0A8T1UDT8</accession>
<feature type="non-terminal residue" evidence="1">
    <location>
        <position position="1"/>
    </location>
</feature>
<evidence type="ECO:0000313" key="1">
    <source>
        <dbReference type="EMBL" id="KAG6959401.1"/>
    </source>
</evidence>
<dbReference type="Proteomes" id="UP000688947">
    <property type="component" value="Unassembled WGS sequence"/>
</dbReference>
<protein>
    <recommendedName>
        <fullName evidence="3">DDE-1 domain-containing protein</fullName>
    </recommendedName>
</protein>
<evidence type="ECO:0008006" key="3">
    <source>
        <dbReference type="Google" id="ProtNLM"/>
    </source>
</evidence>
<reference evidence="1" key="1">
    <citation type="submission" date="2021-01" db="EMBL/GenBank/DDBJ databases">
        <title>Phytophthora aleatoria, a newly-described species from Pinus radiata is distinct from Phytophthora cactorum isolates based on comparative genomics.</title>
        <authorList>
            <person name="Mcdougal R."/>
            <person name="Panda P."/>
            <person name="Williams N."/>
            <person name="Studholme D.J."/>
        </authorList>
    </citation>
    <scope>NUCLEOTIDE SEQUENCE</scope>
    <source>
        <strain evidence="1">NZFS 3830</strain>
    </source>
</reference>
<dbReference type="VEuPathDB" id="FungiDB:PC110_g4396"/>
<name>A0A8T1UDT8_9STRA</name>
<gene>
    <name evidence="1" type="ORF">JG687_00008805</name>
</gene>
<dbReference type="AlphaFoldDB" id="A0A8T1UDT8"/>
<organism evidence="1 2">
    <name type="scientific">Phytophthora cactorum</name>
    <dbReference type="NCBI Taxonomy" id="29920"/>
    <lineage>
        <taxon>Eukaryota</taxon>
        <taxon>Sar</taxon>
        <taxon>Stramenopiles</taxon>
        <taxon>Oomycota</taxon>
        <taxon>Peronosporomycetes</taxon>
        <taxon>Peronosporales</taxon>
        <taxon>Peronosporaceae</taxon>
        <taxon>Phytophthora</taxon>
    </lineage>
</organism>
<evidence type="ECO:0000313" key="2">
    <source>
        <dbReference type="Proteomes" id="UP000688947"/>
    </source>
</evidence>
<sequence>DSDGNKTDPFLVFKIKTSKFPATARENTVLRHGYGRQLRYDLQKQQVGVQIYGNRAGWWNSDLFIEFLWYHFNRRENMHEPVLFLWVDFSGHWCKDVLSFARIIDVELMEVPRVYVRVPTSRRGLELPP</sequence>
<comment type="caution">
    <text evidence="1">The sequence shown here is derived from an EMBL/GenBank/DDBJ whole genome shotgun (WGS) entry which is preliminary data.</text>
</comment>
<dbReference type="OrthoDB" id="124933at2759"/>
<dbReference type="EMBL" id="JAENGZ010000437">
    <property type="protein sequence ID" value="KAG6959401.1"/>
    <property type="molecule type" value="Genomic_DNA"/>
</dbReference>